<keyword evidence="4 5" id="KW-0472">Membrane</keyword>
<protein>
    <submittedName>
        <fullName evidence="6">DUF1656 domain-containing protein</fullName>
    </submittedName>
</protein>
<keyword evidence="2 5" id="KW-0812">Transmembrane</keyword>
<dbReference type="Proteomes" id="UP001224644">
    <property type="component" value="Unassembled WGS sequence"/>
</dbReference>
<evidence type="ECO:0000256" key="1">
    <source>
        <dbReference type="ARBA" id="ARBA00022475"/>
    </source>
</evidence>
<keyword evidence="7" id="KW-1185">Reference proteome</keyword>
<evidence type="ECO:0000256" key="2">
    <source>
        <dbReference type="ARBA" id="ARBA00022692"/>
    </source>
</evidence>
<dbReference type="Pfam" id="PF07869">
    <property type="entry name" value="DUF1656"/>
    <property type="match status" value="1"/>
</dbReference>
<evidence type="ECO:0000256" key="4">
    <source>
        <dbReference type="ARBA" id="ARBA00023136"/>
    </source>
</evidence>
<evidence type="ECO:0000313" key="6">
    <source>
        <dbReference type="EMBL" id="MDN3591524.1"/>
    </source>
</evidence>
<reference evidence="7" key="1">
    <citation type="journal article" date="2019" name="Int. J. Syst. Evol. Microbiol.">
        <title>The Global Catalogue of Microorganisms (GCM) 10K type strain sequencing project: providing services to taxonomists for standard genome sequencing and annotation.</title>
        <authorList>
            <consortium name="The Broad Institute Genomics Platform"/>
            <consortium name="The Broad Institute Genome Sequencing Center for Infectious Disease"/>
            <person name="Wu L."/>
            <person name="Ma J."/>
        </authorList>
    </citation>
    <scope>NUCLEOTIDE SEQUENCE [LARGE SCALE GENOMIC DNA]</scope>
    <source>
        <strain evidence="7">CECT 7069</strain>
    </source>
</reference>
<organism evidence="6 7">
    <name type="scientific">Methylobacterium adhaesivum</name>
    <dbReference type="NCBI Taxonomy" id="333297"/>
    <lineage>
        <taxon>Bacteria</taxon>
        <taxon>Pseudomonadati</taxon>
        <taxon>Pseudomonadota</taxon>
        <taxon>Alphaproteobacteria</taxon>
        <taxon>Hyphomicrobiales</taxon>
        <taxon>Methylobacteriaceae</taxon>
        <taxon>Methylobacterium</taxon>
    </lineage>
</organism>
<dbReference type="RefSeq" id="WP_238228078.1">
    <property type="nucleotide sequence ID" value="NZ_BPQD01000039.1"/>
</dbReference>
<name>A0ABT8BI90_9HYPH</name>
<dbReference type="InterPro" id="IPR012451">
    <property type="entry name" value="DUF1656"/>
</dbReference>
<gene>
    <name evidence="6" type="ORF">QWZ12_12985</name>
</gene>
<sequence>MRQDLDFGGVLVSPFVAYAAGALALLVLLRIVFNRLHFSRYVANPPLAEAGLYVCLLALLIVFL</sequence>
<evidence type="ECO:0000256" key="5">
    <source>
        <dbReference type="SAM" id="Phobius"/>
    </source>
</evidence>
<comment type="caution">
    <text evidence="6">The sequence shown here is derived from an EMBL/GenBank/DDBJ whole genome shotgun (WGS) entry which is preliminary data.</text>
</comment>
<feature type="transmembrane region" description="Helical" evidence="5">
    <location>
        <begin position="15"/>
        <end position="33"/>
    </location>
</feature>
<evidence type="ECO:0000256" key="3">
    <source>
        <dbReference type="ARBA" id="ARBA00022989"/>
    </source>
</evidence>
<accession>A0ABT8BI90</accession>
<keyword evidence="3 5" id="KW-1133">Transmembrane helix</keyword>
<evidence type="ECO:0000313" key="7">
    <source>
        <dbReference type="Proteomes" id="UP001224644"/>
    </source>
</evidence>
<keyword evidence="1" id="KW-1003">Cell membrane</keyword>
<dbReference type="EMBL" id="JAUFPX010000011">
    <property type="protein sequence ID" value="MDN3591524.1"/>
    <property type="molecule type" value="Genomic_DNA"/>
</dbReference>
<feature type="transmembrane region" description="Helical" evidence="5">
    <location>
        <begin position="45"/>
        <end position="63"/>
    </location>
</feature>
<proteinExistence type="predicted"/>